<evidence type="ECO:0000256" key="1">
    <source>
        <dbReference type="SAM" id="MobiDB-lite"/>
    </source>
</evidence>
<feature type="compositionally biased region" description="Low complexity" evidence="1">
    <location>
        <begin position="176"/>
        <end position="187"/>
    </location>
</feature>
<dbReference type="Proteomes" id="UP000681720">
    <property type="component" value="Unassembled WGS sequence"/>
</dbReference>
<evidence type="ECO:0000313" key="4">
    <source>
        <dbReference type="Proteomes" id="UP000681967"/>
    </source>
</evidence>
<accession>A0A8S3EY10</accession>
<feature type="region of interest" description="Disordered" evidence="1">
    <location>
        <begin position="36"/>
        <end position="201"/>
    </location>
</feature>
<dbReference type="Proteomes" id="UP000681967">
    <property type="component" value="Unassembled WGS sequence"/>
</dbReference>
<gene>
    <name evidence="2" type="ORF">BYL167_LOCUS63243</name>
    <name evidence="3" type="ORF">GIL414_LOCUS71860</name>
</gene>
<dbReference type="AlphaFoldDB" id="A0A8S3EY10"/>
<feature type="non-terminal residue" evidence="2">
    <location>
        <position position="1"/>
    </location>
</feature>
<feature type="region of interest" description="Disordered" evidence="1">
    <location>
        <begin position="241"/>
        <end position="273"/>
    </location>
</feature>
<evidence type="ECO:0000313" key="2">
    <source>
        <dbReference type="EMBL" id="CAF5091627.1"/>
    </source>
</evidence>
<dbReference type="EMBL" id="CAJOBJ010335153">
    <property type="protein sequence ID" value="CAF5187955.1"/>
    <property type="molecule type" value="Genomic_DNA"/>
</dbReference>
<protein>
    <submittedName>
        <fullName evidence="2">Uncharacterized protein</fullName>
    </submittedName>
</protein>
<feature type="compositionally biased region" description="Low complexity" evidence="1">
    <location>
        <begin position="247"/>
        <end position="261"/>
    </location>
</feature>
<feature type="compositionally biased region" description="Polar residues" evidence="1">
    <location>
        <begin position="100"/>
        <end position="109"/>
    </location>
</feature>
<comment type="caution">
    <text evidence="2">The sequence shown here is derived from an EMBL/GenBank/DDBJ whole genome shotgun (WGS) entry which is preliminary data.</text>
</comment>
<feature type="compositionally biased region" description="Low complexity" evidence="1">
    <location>
        <begin position="150"/>
        <end position="163"/>
    </location>
</feature>
<evidence type="ECO:0000313" key="3">
    <source>
        <dbReference type="EMBL" id="CAF5187955.1"/>
    </source>
</evidence>
<reference evidence="2" key="1">
    <citation type="submission" date="2021-02" db="EMBL/GenBank/DDBJ databases">
        <authorList>
            <person name="Nowell W R."/>
        </authorList>
    </citation>
    <scope>NUCLEOTIDE SEQUENCE</scope>
</reference>
<sequence>MKKNNIPSTNSKTHKLVEQKPIKKCIPIQKETVITTKKLTPTIPPKKPIKMSTNKLPLNNNNSEKQPVRPSSVTSSSKVTEKKSSDTPNSATAAAAATTKPSTESNSAKPSPVTLGKIPKLNPANKQKSIEKAMSSKSLTDQKSDILAPGNTLTNNNNGSNLSEKNVSNMHKSPAKQRSPSRSSRPAPTHPMDNVNSFAPLSPIRLDDNIVGKQTSVSNQRYPPLLDNDIRSTSNFPRVVSIGIEHSQSQSPLSPDPSSTLYPPPSPPSLPLA</sequence>
<feature type="compositionally biased region" description="Polar residues" evidence="1">
    <location>
        <begin position="1"/>
        <end position="11"/>
    </location>
</feature>
<feature type="compositionally biased region" description="Polar residues" evidence="1">
    <location>
        <begin position="51"/>
        <end position="65"/>
    </location>
</feature>
<feature type="region of interest" description="Disordered" evidence="1">
    <location>
        <begin position="1"/>
        <end position="23"/>
    </location>
</feature>
<feature type="compositionally biased region" description="Pro residues" evidence="1">
    <location>
        <begin position="262"/>
        <end position="273"/>
    </location>
</feature>
<organism evidence="2 4">
    <name type="scientific">Rotaria magnacalcarata</name>
    <dbReference type="NCBI Taxonomy" id="392030"/>
    <lineage>
        <taxon>Eukaryota</taxon>
        <taxon>Metazoa</taxon>
        <taxon>Spiralia</taxon>
        <taxon>Gnathifera</taxon>
        <taxon>Rotifera</taxon>
        <taxon>Eurotatoria</taxon>
        <taxon>Bdelloidea</taxon>
        <taxon>Philodinida</taxon>
        <taxon>Philodinidae</taxon>
        <taxon>Rotaria</taxon>
    </lineage>
</organism>
<name>A0A8S3EY10_9BILA</name>
<proteinExistence type="predicted"/>
<dbReference type="EMBL" id="CAJOBH010236224">
    <property type="protein sequence ID" value="CAF5091627.1"/>
    <property type="molecule type" value="Genomic_DNA"/>
</dbReference>